<feature type="compositionally biased region" description="Gly residues" evidence="1">
    <location>
        <begin position="65"/>
        <end position="85"/>
    </location>
</feature>
<accession>G2NSJ4</accession>
<organism evidence="3 4">
    <name type="scientific">Streptomyces violaceusniger (strain Tu 4113)</name>
    <dbReference type="NCBI Taxonomy" id="653045"/>
    <lineage>
        <taxon>Bacteria</taxon>
        <taxon>Bacillati</taxon>
        <taxon>Actinomycetota</taxon>
        <taxon>Actinomycetes</taxon>
        <taxon>Kitasatosporales</taxon>
        <taxon>Streptomycetaceae</taxon>
        <taxon>Streptomyces</taxon>
        <taxon>Streptomyces violaceusniger group</taxon>
    </lineage>
</organism>
<keyword evidence="2" id="KW-0812">Transmembrane</keyword>
<dbReference type="InterPro" id="IPR021373">
    <property type="entry name" value="DUF2993"/>
</dbReference>
<sequence>MRSPTRIPSPQPSHPHSGSPAVHYSNPYEELAELADPYDPDDPLGLGLASDDDDADGGGRRGEPVGSGSGSSGSGSGSSGSGSGSDGAAWSPPNHRRSSRRRRGRFRGIPLTAKALIGLLVLGLLLVLADRCAVMYSERKAEQELQKRLDLATAPNVTIHGFPFLTQVLGKDLQQVDIAVPDVAADRVSLAEVRAQAQDIRIVGDLPSSFRGATVGRMKGDVLLSFEDLSRELGASQVRFRALGPSSVRADGKLPVAGQQVSLHAQAHIQRQGDRGISTSVTDMRLDIPGIATYRPGPEPRAGLYLHKKAAQQISEDSEKAQALLSIPSVAEKLGVSPAEAGQARNDDRVLDRITGSPRFVPALLAVNLVQAANDHPQLARKLGIDPTVAAALTRMKVPELTDKLELSFQLPKKAKGIKLANIGVSPEGIRADLTGAGLSFGKTR</sequence>
<feature type="compositionally biased region" description="Basic residues" evidence="1">
    <location>
        <begin position="94"/>
        <end position="103"/>
    </location>
</feature>
<keyword evidence="4" id="KW-1185">Reference proteome</keyword>
<name>G2NSJ4_STRV4</name>
<proteinExistence type="predicted"/>
<dbReference type="Pfam" id="PF11209">
    <property type="entry name" value="LmeA"/>
    <property type="match status" value="1"/>
</dbReference>
<protein>
    <recommendedName>
        <fullName evidence="5">DUF2993 domain-containing protein</fullName>
    </recommendedName>
</protein>
<feature type="transmembrane region" description="Helical" evidence="2">
    <location>
        <begin position="106"/>
        <end position="129"/>
    </location>
</feature>
<dbReference type="AlphaFoldDB" id="G2NSJ4"/>
<dbReference type="RefSeq" id="WP_014053951.1">
    <property type="nucleotide sequence ID" value="NC_015957.1"/>
</dbReference>
<keyword evidence="2" id="KW-1133">Transmembrane helix</keyword>
<dbReference type="KEGG" id="svl:Strvi_0655"/>
<reference evidence="3" key="1">
    <citation type="submission" date="2011-08" db="EMBL/GenBank/DDBJ databases">
        <title>Complete sequence of chromosome of Streptomyces violaceusniger Tu 4113.</title>
        <authorList>
            <consortium name="US DOE Joint Genome Institute"/>
            <person name="Lucas S."/>
            <person name="Han J."/>
            <person name="Lapidus A."/>
            <person name="Cheng J.-F."/>
            <person name="Goodwin L."/>
            <person name="Pitluck S."/>
            <person name="Peters L."/>
            <person name="Ivanova N."/>
            <person name="Daligault H."/>
            <person name="Detter J.C."/>
            <person name="Han C."/>
            <person name="Tapia R."/>
            <person name="Land M."/>
            <person name="Hauser L."/>
            <person name="Kyrpides N."/>
            <person name="Ivanova N."/>
            <person name="Pagani I."/>
            <person name="Hagen A."/>
            <person name="Katz L."/>
            <person name="Fiedler H.-P."/>
            <person name="Keasling J."/>
            <person name="Fortman J."/>
            <person name="Woyke T."/>
        </authorList>
    </citation>
    <scope>NUCLEOTIDE SEQUENCE [LARGE SCALE GENOMIC DNA]</scope>
    <source>
        <strain evidence="3">Tu 4113</strain>
    </source>
</reference>
<dbReference type="Proteomes" id="UP000008703">
    <property type="component" value="Chromosome"/>
</dbReference>
<dbReference type="EMBL" id="CP002994">
    <property type="protein sequence ID" value="AEM80430.1"/>
    <property type="molecule type" value="Genomic_DNA"/>
</dbReference>
<feature type="region of interest" description="Disordered" evidence="1">
    <location>
        <begin position="1"/>
        <end position="103"/>
    </location>
</feature>
<dbReference type="HOGENOM" id="CLU_052034_0_0_11"/>
<evidence type="ECO:0000313" key="4">
    <source>
        <dbReference type="Proteomes" id="UP000008703"/>
    </source>
</evidence>
<evidence type="ECO:0000313" key="3">
    <source>
        <dbReference type="EMBL" id="AEM80430.1"/>
    </source>
</evidence>
<evidence type="ECO:0000256" key="1">
    <source>
        <dbReference type="SAM" id="MobiDB-lite"/>
    </source>
</evidence>
<evidence type="ECO:0000256" key="2">
    <source>
        <dbReference type="SAM" id="Phobius"/>
    </source>
</evidence>
<gene>
    <name evidence="3" type="ORF">Strvi_0655</name>
</gene>
<evidence type="ECO:0008006" key="5">
    <source>
        <dbReference type="Google" id="ProtNLM"/>
    </source>
</evidence>
<dbReference type="eggNOG" id="ENOG5030HV5">
    <property type="taxonomic scope" value="Bacteria"/>
</dbReference>
<keyword evidence="2" id="KW-0472">Membrane</keyword>
<feature type="compositionally biased region" description="Acidic residues" evidence="1">
    <location>
        <begin position="30"/>
        <end position="42"/>
    </location>
</feature>